<evidence type="ECO:0000313" key="5">
    <source>
        <dbReference type="Proteomes" id="UP001597338"/>
    </source>
</evidence>
<dbReference type="InterPro" id="IPR032710">
    <property type="entry name" value="NTF2-like_dom_sf"/>
</dbReference>
<protein>
    <recommendedName>
        <fullName evidence="2">UPF0225 protein ACFSL2_05720</fullName>
    </recommendedName>
</protein>
<dbReference type="InterPro" id="IPR048469">
    <property type="entry name" value="YchJ-like_M"/>
</dbReference>
<feature type="domain" description="YchJ-like middle NTF2-like" evidence="3">
    <location>
        <begin position="31"/>
        <end position="126"/>
    </location>
</feature>
<evidence type="ECO:0000256" key="1">
    <source>
        <dbReference type="ARBA" id="ARBA00010839"/>
    </source>
</evidence>
<evidence type="ECO:0000313" key="4">
    <source>
        <dbReference type="EMBL" id="MFD2025003.1"/>
    </source>
</evidence>
<proteinExistence type="inferred from homology"/>
<reference evidence="5" key="1">
    <citation type="journal article" date="2019" name="Int. J. Syst. Evol. Microbiol.">
        <title>The Global Catalogue of Microorganisms (GCM) 10K type strain sequencing project: providing services to taxonomists for standard genome sequencing and annotation.</title>
        <authorList>
            <consortium name="The Broad Institute Genomics Platform"/>
            <consortium name="The Broad Institute Genome Sequencing Center for Infectious Disease"/>
            <person name="Wu L."/>
            <person name="Ma J."/>
        </authorList>
    </citation>
    <scope>NUCLEOTIDE SEQUENCE [LARGE SCALE GENOMIC DNA]</scope>
    <source>
        <strain evidence="5">CCM 7043</strain>
    </source>
</reference>
<dbReference type="Proteomes" id="UP001597338">
    <property type="component" value="Unassembled WGS sequence"/>
</dbReference>
<dbReference type="PANTHER" id="PTHR33747:SF1">
    <property type="entry name" value="ADENYLATE CYCLASE-ASSOCIATED CAP C-TERMINAL DOMAIN-CONTAINING PROTEIN"/>
    <property type="match status" value="1"/>
</dbReference>
<keyword evidence="5" id="KW-1185">Reference proteome</keyword>
<comment type="caution">
    <text evidence="4">The sequence shown here is derived from an EMBL/GenBank/DDBJ whole genome shotgun (WGS) entry which is preliminary data.</text>
</comment>
<gene>
    <name evidence="4" type="ORF">ACFSL2_05720</name>
</gene>
<sequence>MHDDERCPCLSGDTYGACCGRYLSGAAPAPTAEALMRSRYSAFATGDTAYLLATWAPQTRPDTVGTGEEQWRRLDIHRTERGGPFDTVGVVEFTAFYRYPDTGVRGSLHETSRFVREGGHWYYVDGDREAHDG</sequence>
<comment type="similarity">
    <text evidence="1 2">Belongs to the UPF0225 family.</text>
</comment>
<accession>A0ABW4V585</accession>
<dbReference type="PANTHER" id="PTHR33747">
    <property type="entry name" value="UPF0225 PROTEIN SCO1677"/>
    <property type="match status" value="1"/>
</dbReference>
<dbReference type="HAMAP" id="MF_00612">
    <property type="entry name" value="UPF0225"/>
    <property type="match status" value="1"/>
</dbReference>
<dbReference type="Pfam" id="PF02810">
    <property type="entry name" value="SEC-C"/>
    <property type="match status" value="1"/>
</dbReference>
<organism evidence="4 5">
    <name type="scientific">Promicromonospora aerolata</name>
    <dbReference type="NCBI Taxonomy" id="195749"/>
    <lineage>
        <taxon>Bacteria</taxon>
        <taxon>Bacillati</taxon>
        <taxon>Actinomycetota</taxon>
        <taxon>Actinomycetes</taxon>
        <taxon>Micrococcales</taxon>
        <taxon>Promicromonosporaceae</taxon>
        <taxon>Promicromonospora</taxon>
    </lineage>
</organism>
<dbReference type="Pfam" id="PF17775">
    <property type="entry name" value="YchJ_M-like"/>
    <property type="match status" value="1"/>
</dbReference>
<dbReference type="SUPFAM" id="SSF54427">
    <property type="entry name" value="NTF2-like"/>
    <property type="match status" value="1"/>
</dbReference>
<name>A0ABW4V585_9MICO</name>
<dbReference type="Gene3D" id="3.10.450.50">
    <property type="match status" value="1"/>
</dbReference>
<evidence type="ECO:0000259" key="3">
    <source>
        <dbReference type="Pfam" id="PF17775"/>
    </source>
</evidence>
<dbReference type="InterPro" id="IPR004027">
    <property type="entry name" value="SEC_C_motif"/>
</dbReference>
<evidence type="ECO:0000256" key="2">
    <source>
        <dbReference type="HAMAP-Rule" id="MF_00612"/>
    </source>
</evidence>
<dbReference type="InterPro" id="IPR023006">
    <property type="entry name" value="YchJ-like"/>
</dbReference>
<dbReference type="RefSeq" id="WP_377196922.1">
    <property type="nucleotide sequence ID" value="NZ_JBHUHF010000001.1"/>
</dbReference>
<dbReference type="EMBL" id="JBHUHF010000001">
    <property type="protein sequence ID" value="MFD2025003.1"/>
    <property type="molecule type" value="Genomic_DNA"/>
</dbReference>